<keyword evidence="9" id="KW-0406">Ion transport</keyword>
<sequence length="106" mass="11551">MMSGAISGGVAAAITTPLDVCKTFLNTQQSKEKISGLFGAIRSVYKLGGPLGFFRGLQARVLYQMPSTAICWSTYELFKYLLTVSALPLTDEESESASNRILPLRR</sequence>
<dbReference type="PANTHER" id="PTHR45758">
    <property type="entry name" value="MITOFERRIN-1-RELATED"/>
    <property type="match status" value="1"/>
</dbReference>
<keyword evidence="7" id="KW-1133">Transmembrane helix</keyword>
<evidence type="ECO:0000256" key="7">
    <source>
        <dbReference type="ARBA" id="ARBA00022989"/>
    </source>
</evidence>
<evidence type="ECO:0000256" key="5">
    <source>
        <dbReference type="ARBA" id="ARBA00022692"/>
    </source>
</evidence>
<comment type="subcellular location">
    <subcellularLocation>
        <location evidence="1">Mitochondrion inner membrane</location>
        <topology evidence="1">Multi-pass membrane protein</topology>
    </subcellularLocation>
</comment>
<dbReference type="Proteomes" id="UP000079169">
    <property type="component" value="Unplaced"/>
</dbReference>
<evidence type="ECO:0000256" key="10">
    <source>
        <dbReference type="ARBA" id="ARBA00023128"/>
    </source>
</evidence>
<evidence type="ECO:0000256" key="9">
    <source>
        <dbReference type="ARBA" id="ARBA00023065"/>
    </source>
</evidence>
<evidence type="ECO:0000256" key="11">
    <source>
        <dbReference type="ARBA" id="ARBA00023136"/>
    </source>
</evidence>
<dbReference type="RefSeq" id="XP_026688436.1">
    <property type="nucleotide sequence ID" value="XM_026832635.1"/>
</dbReference>
<dbReference type="GO" id="GO:0048250">
    <property type="term" value="P:iron import into the mitochondrion"/>
    <property type="evidence" value="ECO:0007669"/>
    <property type="project" value="TreeGrafter"/>
</dbReference>
<dbReference type="STRING" id="121845.A0A1S4EQT1"/>
<dbReference type="GO" id="GO:0005743">
    <property type="term" value="C:mitochondrial inner membrane"/>
    <property type="evidence" value="ECO:0007669"/>
    <property type="project" value="UniProtKB-SubCell"/>
</dbReference>
<reference evidence="15 16" key="1">
    <citation type="submission" date="2025-04" db="UniProtKB">
        <authorList>
            <consortium name="RefSeq"/>
        </authorList>
    </citation>
    <scope>IDENTIFICATION</scope>
</reference>
<dbReference type="InterPro" id="IPR023395">
    <property type="entry name" value="MCP_dom_sf"/>
</dbReference>
<dbReference type="GeneID" id="103522550"/>
<protein>
    <submittedName>
        <fullName evidence="15 16">Mitoferrin-1</fullName>
    </submittedName>
</protein>
<evidence type="ECO:0000313" key="16">
    <source>
        <dbReference type="RefSeq" id="XP_026688436.1"/>
    </source>
</evidence>
<dbReference type="PANTHER" id="PTHR45758:SF20">
    <property type="entry name" value="MITOFERRIN-2"/>
    <property type="match status" value="1"/>
</dbReference>
<keyword evidence="5 12" id="KW-0812">Transmembrane</keyword>
<keyword evidence="4" id="KW-0410">Iron transport</keyword>
<keyword evidence="14" id="KW-1185">Reference proteome</keyword>
<dbReference type="PaxDb" id="121845-A0A1S4EQT1"/>
<keyword evidence="3 13" id="KW-0813">Transport</keyword>
<dbReference type="PROSITE" id="PS50920">
    <property type="entry name" value="SOLCAR"/>
    <property type="match status" value="1"/>
</dbReference>
<dbReference type="Gene3D" id="1.50.40.10">
    <property type="entry name" value="Mitochondrial carrier domain"/>
    <property type="match status" value="1"/>
</dbReference>
<keyword evidence="10" id="KW-0496">Mitochondrion</keyword>
<dbReference type="RefSeq" id="XP_008485873.2">
    <property type="nucleotide sequence ID" value="XM_008487651.3"/>
</dbReference>
<keyword evidence="6" id="KW-0999">Mitochondrion inner membrane</keyword>
<evidence type="ECO:0000256" key="2">
    <source>
        <dbReference type="ARBA" id="ARBA00006375"/>
    </source>
</evidence>
<comment type="similarity">
    <text evidence="2 13">Belongs to the mitochondrial carrier (TC 2.A.29) family.</text>
</comment>
<gene>
    <name evidence="15 16" type="primary">LOC103522550</name>
</gene>
<evidence type="ECO:0000256" key="4">
    <source>
        <dbReference type="ARBA" id="ARBA00022496"/>
    </source>
</evidence>
<dbReference type="KEGG" id="dci:103522550"/>
<dbReference type="Pfam" id="PF00153">
    <property type="entry name" value="Mito_carr"/>
    <property type="match status" value="1"/>
</dbReference>
<evidence type="ECO:0000256" key="3">
    <source>
        <dbReference type="ARBA" id="ARBA00022448"/>
    </source>
</evidence>
<evidence type="ECO:0000313" key="14">
    <source>
        <dbReference type="Proteomes" id="UP000079169"/>
    </source>
</evidence>
<evidence type="ECO:0000256" key="1">
    <source>
        <dbReference type="ARBA" id="ARBA00004448"/>
    </source>
</evidence>
<dbReference type="InterPro" id="IPR018108">
    <property type="entry name" value="MCP_transmembrane"/>
</dbReference>
<feature type="repeat" description="Solcar" evidence="12">
    <location>
        <begin position="1"/>
        <end position="81"/>
    </location>
</feature>
<accession>A0A1S4EQT1</accession>
<keyword evidence="11 12" id="KW-0472">Membrane</keyword>
<dbReference type="AlphaFoldDB" id="A0A1S4EQT1"/>
<evidence type="ECO:0000256" key="8">
    <source>
        <dbReference type="ARBA" id="ARBA00023004"/>
    </source>
</evidence>
<evidence type="ECO:0000313" key="15">
    <source>
        <dbReference type="RefSeq" id="XP_008485873.2"/>
    </source>
</evidence>
<evidence type="ECO:0000256" key="12">
    <source>
        <dbReference type="PROSITE-ProRule" id="PRU00282"/>
    </source>
</evidence>
<proteinExistence type="inferred from homology"/>
<keyword evidence="8" id="KW-0408">Iron</keyword>
<name>A0A1S4EQT1_DIACI</name>
<evidence type="ECO:0000256" key="13">
    <source>
        <dbReference type="RuleBase" id="RU000488"/>
    </source>
</evidence>
<dbReference type="SUPFAM" id="SSF103506">
    <property type="entry name" value="Mitochondrial carrier"/>
    <property type="match status" value="1"/>
</dbReference>
<dbReference type="GO" id="GO:0015093">
    <property type="term" value="F:ferrous iron transmembrane transporter activity"/>
    <property type="evidence" value="ECO:0007669"/>
    <property type="project" value="TreeGrafter"/>
</dbReference>
<evidence type="ECO:0000256" key="6">
    <source>
        <dbReference type="ARBA" id="ARBA00022792"/>
    </source>
</evidence>
<organism evidence="14 15">
    <name type="scientific">Diaphorina citri</name>
    <name type="common">Asian citrus psyllid</name>
    <dbReference type="NCBI Taxonomy" id="121845"/>
    <lineage>
        <taxon>Eukaryota</taxon>
        <taxon>Metazoa</taxon>
        <taxon>Ecdysozoa</taxon>
        <taxon>Arthropoda</taxon>
        <taxon>Hexapoda</taxon>
        <taxon>Insecta</taxon>
        <taxon>Pterygota</taxon>
        <taxon>Neoptera</taxon>
        <taxon>Paraneoptera</taxon>
        <taxon>Hemiptera</taxon>
        <taxon>Sternorrhyncha</taxon>
        <taxon>Psylloidea</taxon>
        <taxon>Psyllidae</taxon>
        <taxon>Diaphorininae</taxon>
        <taxon>Diaphorina</taxon>
    </lineage>
</organism>